<evidence type="ECO:0000313" key="2">
    <source>
        <dbReference type="Proteomes" id="UP000499080"/>
    </source>
</evidence>
<comment type="caution">
    <text evidence="1">The sequence shown here is derived from an EMBL/GenBank/DDBJ whole genome shotgun (WGS) entry which is preliminary data.</text>
</comment>
<protein>
    <submittedName>
        <fullName evidence="1">Uncharacterized protein</fullName>
    </submittedName>
</protein>
<name>A0A4Y2CZW7_ARAVE</name>
<organism evidence="1 2">
    <name type="scientific">Araneus ventricosus</name>
    <name type="common">Orbweaver spider</name>
    <name type="synonym">Epeira ventricosa</name>
    <dbReference type="NCBI Taxonomy" id="182803"/>
    <lineage>
        <taxon>Eukaryota</taxon>
        <taxon>Metazoa</taxon>
        <taxon>Ecdysozoa</taxon>
        <taxon>Arthropoda</taxon>
        <taxon>Chelicerata</taxon>
        <taxon>Arachnida</taxon>
        <taxon>Araneae</taxon>
        <taxon>Araneomorphae</taxon>
        <taxon>Entelegynae</taxon>
        <taxon>Araneoidea</taxon>
        <taxon>Araneidae</taxon>
        <taxon>Araneus</taxon>
    </lineage>
</organism>
<dbReference type="AlphaFoldDB" id="A0A4Y2CZW7"/>
<dbReference type="EMBL" id="BGPR01000267">
    <property type="protein sequence ID" value="GBM09264.1"/>
    <property type="molecule type" value="Genomic_DNA"/>
</dbReference>
<proteinExistence type="predicted"/>
<keyword evidence="2" id="KW-1185">Reference proteome</keyword>
<gene>
    <name evidence="1" type="ORF">AVEN_59241_1</name>
</gene>
<evidence type="ECO:0000313" key="1">
    <source>
        <dbReference type="EMBL" id="GBM09264.1"/>
    </source>
</evidence>
<dbReference type="Proteomes" id="UP000499080">
    <property type="component" value="Unassembled WGS sequence"/>
</dbReference>
<reference evidence="1 2" key="1">
    <citation type="journal article" date="2019" name="Sci. Rep.">
        <title>Orb-weaving spider Araneus ventricosus genome elucidates the spidroin gene catalogue.</title>
        <authorList>
            <person name="Kono N."/>
            <person name="Nakamura H."/>
            <person name="Ohtoshi R."/>
            <person name="Moran D.A.P."/>
            <person name="Shinohara A."/>
            <person name="Yoshida Y."/>
            <person name="Fujiwara M."/>
            <person name="Mori M."/>
            <person name="Tomita M."/>
            <person name="Arakawa K."/>
        </authorList>
    </citation>
    <scope>NUCLEOTIDE SEQUENCE [LARGE SCALE GENOMIC DNA]</scope>
</reference>
<sequence>MDVSRPKQKGGRQGGGYSRTCQIKKNDVFITLTMQRKGGKEGERVKVNKKRIKSPSGKASAYRLPCRKVSRIKGEGSAFTSFLIWYTSSLFCHPFPFHGM</sequence>
<accession>A0A4Y2CZW7</accession>